<dbReference type="Pfam" id="PF02586">
    <property type="entry name" value="SRAP"/>
    <property type="match status" value="1"/>
</dbReference>
<keyword evidence="2" id="KW-1185">Reference proteome</keyword>
<dbReference type="Proteomes" id="UP000198693">
    <property type="component" value="Unassembled WGS sequence"/>
</dbReference>
<evidence type="ECO:0000313" key="2">
    <source>
        <dbReference type="Proteomes" id="UP000198693"/>
    </source>
</evidence>
<dbReference type="InterPro" id="IPR003738">
    <property type="entry name" value="SRAP"/>
</dbReference>
<dbReference type="Gene3D" id="3.90.1680.10">
    <property type="entry name" value="SOS response associated peptidase-like"/>
    <property type="match status" value="1"/>
</dbReference>
<evidence type="ECO:0000313" key="1">
    <source>
        <dbReference type="EMBL" id="SFU60580.1"/>
    </source>
</evidence>
<dbReference type="InterPro" id="IPR036590">
    <property type="entry name" value="SRAP-like"/>
</dbReference>
<name>A0A1I7HIK2_9GAMM</name>
<accession>A0A1I7HIK2</accession>
<dbReference type="GO" id="GO:0106300">
    <property type="term" value="P:protein-DNA covalent cross-linking repair"/>
    <property type="evidence" value="ECO:0007669"/>
    <property type="project" value="InterPro"/>
</dbReference>
<evidence type="ECO:0008006" key="3">
    <source>
        <dbReference type="Google" id="ProtNLM"/>
    </source>
</evidence>
<dbReference type="EMBL" id="FPBP01000004">
    <property type="protein sequence ID" value="SFU60580.1"/>
    <property type="molecule type" value="Genomic_DNA"/>
</dbReference>
<dbReference type="SUPFAM" id="SSF143081">
    <property type="entry name" value="BB1717-like"/>
    <property type="match status" value="1"/>
</dbReference>
<protein>
    <recommendedName>
        <fullName evidence="3">SOS response associated peptidase (SRAP)</fullName>
    </recommendedName>
</protein>
<reference evidence="2" key="1">
    <citation type="submission" date="2016-10" db="EMBL/GenBank/DDBJ databases">
        <authorList>
            <person name="Varghese N."/>
            <person name="Submissions S."/>
        </authorList>
    </citation>
    <scope>NUCLEOTIDE SEQUENCE [LARGE SCALE GENOMIC DNA]</scope>
    <source>
        <strain evidence="2">CGMCC 1.6981</strain>
    </source>
</reference>
<dbReference type="AlphaFoldDB" id="A0A1I7HIK2"/>
<dbReference type="GO" id="GO:0003697">
    <property type="term" value="F:single-stranded DNA binding"/>
    <property type="evidence" value="ECO:0007669"/>
    <property type="project" value="InterPro"/>
</dbReference>
<gene>
    <name evidence="1" type="ORF">SAMN04487955_104292</name>
</gene>
<sequence length="89" mass="10300">MTQVGTCARPLRHWRQSKGSSTRACRWSWMPLVLDADSLEPWLDPHLADRETIRQMVRHLDAKRITHWSVSTRVNRPGNDENAALINPT</sequence>
<proteinExistence type="predicted"/>
<organism evidence="1 2">
    <name type="scientific">Halomonas korlensis</name>
    <dbReference type="NCBI Taxonomy" id="463301"/>
    <lineage>
        <taxon>Bacteria</taxon>
        <taxon>Pseudomonadati</taxon>
        <taxon>Pseudomonadota</taxon>
        <taxon>Gammaproteobacteria</taxon>
        <taxon>Oceanospirillales</taxon>
        <taxon>Halomonadaceae</taxon>
        <taxon>Halomonas</taxon>
    </lineage>
</organism>